<dbReference type="UniPathway" id="UPA00053">
    <property type="reaction ID" value="UER00088"/>
</dbReference>
<dbReference type="Proteomes" id="UP000245634">
    <property type="component" value="Unassembled WGS sequence"/>
</dbReference>
<dbReference type="SUPFAM" id="SSF52540">
    <property type="entry name" value="P-loop containing nucleoside triphosphate hydrolases"/>
    <property type="match status" value="1"/>
</dbReference>
<feature type="binding site" evidence="7">
    <location>
        <position position="34"/>
    </location>
    <ligand>
        <name>substrate</name>
    </ligand>
</feature>
<dbReference type="GO" id="GO:0008652">
    <property type="term" value="P:amino acid biosynthetic process"/>
    <property type="evidence" value="ECO:0007669"/>
    <property type="project" value="UniProtKB-KW"/>
</dbReference>
<feature type="binding site" evidence="7">
    <location>
        <position position="137"/>
    </location>
    <ligand>
        <name>substrate</name>
    </ligand>
</feature>
<evidence type="ECO:0000256" key="4">
    <source>
        <dbReference type="ARBA" id="ARBA00022777"/>
    </source>
</evidence>
<dbReference type="PANTHER" id="PTHR21087:SF16">
    <property type="entry name" value="SHIKIMATE KINASE 1, CHLOROPLASTIC"/>
    <property type="match status" value="1"/>
</dbReference>
<keyword evidence="7" id="KW-0963">Cytoplasm</keyword>
<feature type="binding site" evidence="7">
    <location>
        <begin position="12"/>
        <end position="17"/>
    </location>
    <ligand>
        <name>ATP</name>
        <dbReference type="ChEBI" id="CHEBI:30616"/>
    </ligand>
</feature>
<dbReference type="RefSeq" id="WP_245884638.1">
    <property type="nucleotide sequence ID" value="NZ_QGGL01000020.1"/>
</dbReference>
<keyword evidence="9" id="KW-1185">Reference proteome</keyword>
<comment type="caution">
    <text evidence="8">The sequence shown here is derived from an EMBL/GenBank/DDBJ whole genome shotgun (WGS) entry which is preliminary data.</text>
</comment>
<evidence type="ECO:0000256" key="7">
    <source>
        <dbReference type="HAMAP-Rule" id="MF_00109"/>
    </source>
</evidence>
<keyword evidence="1 7" id="KW-0028">Amino-acid biosynthesis</keyword>
<keyword evidence="6 7" id="KW-0057">Aromatic amino acid biosynthesis</keyword>
<dbReference type="GO" id="GO:0005829">
    <property type="term" value="C:cytosol"/>
    <property type="evidence" value="ECO:0007669"/>
    <property type="project" value="TreeGrafter"/>
</dbReference>
<dbReference type="Gene3D" id="3.40.50.300">
    <property type="entry name" value="P-loop containing nucleotide triphosphate hydrolases"/>
    <property type="match status" value="1"/>
</dbReference>
<reference evidence="8 9" key="1">
    <citation type="submission" date="2018-05" db="EMBL/GenBank/DDBJ databases">
        <title>Genomic Encyclopedia of Type Strains, Phase IV (KMG-IV): sequencing the most valuable type-strain genomes for metagenomic binning, comparative biology and taxonomic classification.</title>
        <authorList>
            <person name="Goeker M."/>
        </authorList>
    </citation>
    <scope>NUCLEOTIDE SEQUENCE [LARGE SCALE GENOMIC DNA]</scope>
    <source>
        <strain evidence="8 9">DSM 18773</strain>
    </source>
</reference>
<keyword evidence="4 7" id="KW-0418">Kinase</keyword>
<proteinExistence type="inferred from homology"/>
<dbReference type="InterPro" id="IPR000623">
    <property type="entry name" value="Shikimate_kinase/TSH1"/>
</dbReference>
<comment type="similarity">
    <text evidence="7">Belongs to the shikimate kinase family.</text>
</comment>
<keyword evidence="3 7" id="KW-0547">Nucleotide-binding</keyword>
<dbReference type="GO" id="GO:0000287">
    <property type="term" value="F:magnesium ion binding"/>
    <property type="evidence" value="ECO:0007669"/>
    <property type="project" value="UniProtKB-UniRule"/>
</dbReference>
<evidence type="ECO:0000313" key="8">
    <source>
        <dbReference type="EMBL" id="PWK06291.1"/>
    </source>
</evidence>
<evidence type="ECO:0000256" key="5">
    <source>
        <dbReference type="ARBA" id="ARBA00022840"/>
    </source>
</evidence>
<accession>A0A316D429</accession>
<comment type="function">
    <text evidence="7">Catalyzes the specific phosphorylation of the 3-hydroxyl group of shikimic acid using ATP as a cosubstrate.</text>
</comment>
<feature type="binding site" evidence="7">
    <location>
        <position position="58"/>
    </location>
    <ligand>
        <name>substrate</name>
    </ligand>
</feature>
<dbReference type="GO" id="GO:0004765">
    <property type="term" value="F:shikimate kinase activity"/>
    <property type="evidence" value="ECO:0007669"/>
    <property type="project" value="UniProtKB-UniRule"/>
</dbReference>
<comment type="subcellular location">
    <subcellularLocation>
        <location evidence="7">Cytoplasm</location>
    </subcellularLocation>
</comment>
<feature type="binding site" evidence="7">
    <location>
        <position position="153"/>
    </location>
    <ligand>
        <name>ATP</name>
        <dbReference type="ChEBI" id="CHEBI:30616"/>
    </ligand>
</feature>
<comment type="pathway">
    <text evidence="7">Metabolic intermediate biosynthesis; chorismate biosynthesis; chorismate from D-erythrose 4-phosphate and phosphoenolpyruvate: step 5/7.</text>
</comment>
<sequence length="169" mass="18752">MEKRIFLIGFMGTGKTTVGKRLAEELNWALYDTDHEIVKRVGRPIPEIFATDGEAYFRQLETAVLTELSAVPQAVITTGGGAVLAAENREWMSKSGFVVGLQAEVAEIVRRVADDPNRPLLQADDLSERIVQLMETRAGLYDFAELTLPTTGREIEEIVMEIIRKLSAS</sequence>
<gene>
    <name evidence="7" type="primary">aroK</name>
    <name evidence="8" type="ORF">C7459_12054</name>
</gene>
<evidence type="ECO:0000256" key="2">
    <source>
        <dbReference type="ARBA" id="ARBA00022679"/>
    </source>
</evidence>
<dbReference type="HAMAP" id="MF_00109">
    <property type="entry name" value="Shikimate_kinase"/>
    <property type="match status" value="1"/>
</dbReference>
<name>A0A316D429_9BACL</name>
<protein>
    <recommendedName>
        <fullName evidence="7">Shikimate kinase</fullName>
        <shortName evidence="7">SK</shortName>
        <ecNumber evidence="7">2.7.1.71</ecNumber>
    </recommendedName>
</protein>
<feature type="binding site" evidence="7">
    <location>
        <position position="80"/>
    </location>
    <ligand>
        <name>substrate</name>
    </ligand>
</feature>
<dbReference type="InterPro" id="IPR031322">
    <property type="entry name" value="Shikimate/glucono_kinase"/>
</dbReference>
<dbReference type="InterPro" id="IPR027417">
    <property type="entry name" value="P-loop_NTPase"/>
</dbReference>
<dbReference type="Pfam" id="PF01202">
    <property type="entry name" value="SKI"/>
    <property type="match status" value="1"/>
</dbReference>
<evidence type="ECO:0000256" key="6">
    <source>
        <dbReference type="ARBA" id="ARBA00023141"/>
    </source>
</evidence>
<dbReference type="PRINTS" id="PR01100">
    <property type="entry name" value="SHIKIMTKNASE"/>
</dbReference>
<dbReference type="GO" id="GO:0009423">
    <property type="term" value="P:chorismate biosynthetic process"/>
    <property type="evidence" value="ECO:0007669"/>
    <property type="project" value="UniProtKB-UniRule"/>
</dbReference>
<keyword evidence="2 7" id="KW-0808">Transferase</keyword>
<keyword evidence="7" id="KW-0479">Metal-binding</keyword>
<dbReference type="EMBL" id="QGGL01000020">
    <property type="protein sequence ID" value="PWK06291.1"/>
    <property type="molecule type" value="Genomic_DNA"/>
</dbReference>
<dbReference type="EC" id="2.7.1.71" evidence="7"/>
<dbReference type="GO" id="GO:0009073">
    <property type="term" value="P:aromatic amino acid family biosynthetic process"/>
    <property type="evidence" value="ECO:0007669"/>
    <property type="project" value="UniProtKB-KW"/>
</dbReference>
<feature type="binding site" evidence="7">
    <location>
        <position position="16"/>
    </location>
    <ligand>
        <name>Mg(2+)</name>
        <dbReference type="ChEBI" id="CHEBI:18420"/>
    </ligand>
</feature>
<comment type="catalytic activity">
    <reaction evidence="7">
        <text>shikimate + ATP = 3-phosphoshikimate + ADP + H(+)</text>
        <dbReference type="Rhea" id="RHEA:13121"/>
        <dbReference type="ChEBI" id="CHEBI:15378"/>
        <dbReference type="ChEBI" id="CHEBI:30616"/>
        <dbReference type="ChEBI" id="CHEBI:36208"/>
        <dbReference type="ChEBI" id="CHEBI:145989"/>
        <dbReference type="ChEBI" id="CHEBI:456216"/>
        <dbReference type="EC" id="2.7.1.71"/>
    </reaction>
</comment>
<feature type="binding site" evidence="7">
    <location>
        <position position="118"/>
    </location>
    <ligand>
        <name>ATP</name>
        <dbReference type="ChEBI" id="CHEBI:30616"/>
    </ligand>
</feature>
<dbReference type="CDD" id="cd00464">
    <property type="entry name" value="SK"/>
    <property type="match status" value="1"/>
</dbReference>
<evidence type="ECO:0000256" key="3">
    <source>
        <dbReference type="ARBA" id="ARBA00022741"/>
    </source>
</evidence>
<comment type="cofactor">
    <cofactor evidence="7">
        <name>Mg(2+)</name>
        <dbReference type="ChEBI" id="CHEBI:18420"/>
    </cofactor>
    <text evidence="7">Binds 1 Mg(2+) ion per subunit.</text>
</comment>
<evidence type="ECO:0000313" key="9">
    <source>
        <dbReference type="Proteomes" id="UP000245634"/>
    </source>
</evidence>
<organism evidence="8 9">
    <name type="scientific">Tumebacillus permanentifrigoris</name>
    <dbReference type="NCBI Taxonomy" id="378543"/>
    <lineage>
        <taxon>Bacteria</taxon>
        <taxon>Bacillati</taxon>
        <taxon>Bacillota</taxon>
        <taxon>Bacilli</taxon>
        <taxon>Bacillales</taxon>
        <taxon>Alicyclobacillaceae</taxon>
        <taxon>Tumebacillus</taxon>
    </lineage>
</organism>
<dbReference type="PANTHER" id="PTHR21087">
    <property type="entry name" value="SHIKIMATE KINASE"/>
    <property type="match status" value="1"/>
</dbReference>
<comment type="subunit">
    <text evidence="7">Monomer.</text>
</comment>
<evidence type="ECO:0000256" key="1">
    <source>
        <dbReference type="ARBA" id="ARBA00022605"/>
    </source>
</evidence>
<keyword evidence="7" id="KW-0460">Magnesium</keyword>
<keyword evidence="5 7" id="KW-0067">ATP-binding</keyword>
<dbReference type="GO" id="GO:0005524">
    <property type="term" value="F:ATP binding"/>
    <property type="evidence" value="ECO:0007669"/>
    <property type="project" value="UniProtKB-UniRule"/>
</dbReference>
<dbReference type="AlphaFoldDB" id="A0A316D429"/>